<dbReference type="AlphaFoldDB" id="A0AAF1BSD1"/>
<proteinExistence type="predicted"/>
<protein>
    <recommendedName>
        <fullName evidence="3">DUF3224 domain-containing protein</fullName>
    </recommendedName>
</protein>
<keyword evidence="2" id="KW-1185">Reference proteome</keyword>
<dbReference type="SUPFAM" id="SSF159238">
    <property type="entry name" value="SO1590-like"/>
    <property type="match status" value="1"/>
</dbReference>
<dbReference type="InterPro" id="IPR023159">
    <property type="entry name" value="SO1590-like_sf"/>
</dbReference>
<sequence>MPNEIKTTVDLVRIAQLELTSEHDNKALPGAITTEGGYKGEQMSGKAVTHFTTFNHGVDDADQSFNGISVFTGSILGRAGTVAFTIAGGYDKASDVVEAEYVILGASASGELKGIKGAGHSACSPGKSTGIPATFNVEFA</sequence>
<accession>A0AAF1BSD1</accession>
<name>A0AAF1BSD1_9TREE</name>
<evidence type="ECO:0000313" key="2">
    <source>
        <dbReference type="Proteomes" id="UP000827549"/>
    </source>
</evidence>
<dbReference type="EMBL" id="CP086718">
    <property type="protein sequence ID" value="WOO83308.1"/>
    <property type="molecule type" value="Genomic_DNA"/>
</dbReference>
<gene>
    <name evidence="1" type="ORF">LOC62_05G006837</name>
</gene>
<dbReference type="Gene3D" id="2.40.350.10">
    <property type="entry name" value="SO1590-like"/>
    <property type="match status" value="1"/>
</dbReference>
<dbReference type="GeneID" id="87810012"/>
<dbReference type="RefSeq" id="XP_062629334.1">
    <property type="nucleotide sequence ID" value="XM_062773350.1"/>
</dbReference>
<reference evidence="1" key="1">
    <citation type="submission" date="2023-10" db="EMBL/GenBank/DDBJ databases">
        <authorList>
            <person name="Noh H."/>
        </authorList>
    </citation>
    <scope>NUCLEOTIDE SEQUENCE</scope>
    <source>
        <strain evidence="1">DUCC4014</strain>
    </source>
</reference>
<evidence type="ECO:0000313" key="1">
    <source>
        <dbReference type="EMBL" id="WOO83308.1"/>
    </source>
</evidence>
<evidence type="ECO:0008006" key="3">
    <source>
        <dbReference type="Google" id="ProtNLM"/>
    </source>
</evidence>
<dbReference type="Proteomes" id="UP000827549">
    <property type="component" value="Chromosome 5"/>
</dbReference>
<dbReference type="InterPro" id="IPR021607">
    <property type="entry name" value="DUF3224"/>
</dbReference>
<dbReference type="Pfam" id="PF11528">
    <property type="entry name" value="DUF3224"/>
    <property type="match status" value="1"/>
</dbReference>
<organism evidence="1 2">
    <name type="scientific">Vanrija pseudolonga</name>
    <dbReference type="NCBI Taxonomy" id="143232"/>
    <lineage>
        <taxon>Eukaryota</taxon>
        <taxon>Fungi</taxon>
        <taxon>Dikarya</taxon>
        <taxon>Basidiomycota</taxon>
        <taxon>Agaricomycotina</taxon>
        <taxon>Tremellomycetes</taxon>
        <taxon>Trichosporonales</taxon>
        <taxon>Trichosporonaceae</taxon>
        <taxon>Vanrija</taxon>
    </lineage>
</organism>